<evidence type="ECO:0000313" key="3">
    <source>
        <dbReference type="Proteomes" id="UP000015104"/>
    </source>
</evidence>
<dbReference type="AlphaFoldDB" id="T1KV57"/>
<keyword evidence="1" id="KW-0732">Signal</keyword>
<dbReference type="Gene3D" id="2.60.60.20">
    <property type="entry name" value="PLAT/LH2 domain"/>
    <property type="match status" value="1"/>
</dbReference>
<gene>
    <name evidence="2" type="primary">107367476</name>
</gene>
<dbReference type="EnsemblMetazoa" id="tetur22g02530.1">
    <property type="protein sequence ID" value="tetur22g02530.1"/>
    <property type="gene ID" value="tetur22g02530"/>
</dbReference>
<accession>T1KV57</accession>
<dbReference type="OMA" id="DPRTHIS"/>
<evidence type="ECO:0000313" key="2">
    <source>
        <dbReference type="EnsemblMetazoa" id="tetur22g02530.1"/>
    </source>
</evidence>
<dbReference type="OrthoDB" id="10376798at2759"/>
<protein>
    <recommendedName>
        <fullName evidence="4">Reelin domain-containing protein</fullName>
    </recommendedName>
</protein>
<feature type="signal peptide" evidence="1">
    <location>
        <begin position="1"/>
        <end position="24"/>
    </location>
</feature>
<keyword evidence="3" id="KW-1185">Reference proteome</keyword>
<sequence>MMTYQVLAFALAIVFVANISHIAGVAQVFNYNVTVKTSGSTKFTDHDGKLKLSVISTNGTKVSQADFVLTPNDVNLAMNRNYTSLIASFAPLNNITSVYLRWTLSSPYNPYYAIKKPSIFFDPIVFVYNYIDPRTHISSKLSRKFCPPTQPIGIKHSDGASFYPCV</sequence>
<dbReference type="EMBL" id="CAEY01000589">
    <property type="status" value="NOT_ANNOTATED_CDS"/>
    <property type="molecule type" value="Genomic_DNA"/>
</dbReference>
<proteinExistence type="predicted"/>
<organism evidence="2 3">
    <name type="scientific">Tetranychus urticae</name>
    <name type="common">Two-spotted spider mite</name>
    <dbReference type="NCBI Taxonomy" id="32264"/>
    <lineage>
        <taxon>Eukaryota</taxon>
        <taxon>Metazoa</taxon>
        <taxon>Ecdysozoa</taxon>
        <taxon>Arthropoda</taxon>
        <taxon>Chelicerata</taxon>
        <taxon>Arachnida</taxon>
        <taxon>Acari</taxon>
        <taxon>Acariformes</taxon>
        <taxon>Trombidiformes</taxon>
        <taxon>Prostigmata</taxon>
        <taxon>Eleutherengona</taxon>
        <taxon>Raphignathae</taxon>
        <taxon>Tetranychoidea</taxon>
        <taxon>Tetranychidae</taxon>
        <taxon>Tetranychus</taxon>
    </lineage>
</organism>
<name>T1KV57_TETUR</name>
<reference evidence="2" key="2">
    <citation type="submission" date="2015-06" db="UniProtKB">
        <authorList>
            <consortium name="EnsemblMetazoa"/>
        </authorList>
    </citation>
    <scope>IDENTIFICATION</scope>
</reference>
<reference evidence="3" key="1">
    <citation type="submission" date="2011-08" db="EMBL/GenBank/DDBJ databases">
        <authorList>
            <person name="Rombauts S."/>
        </authorList>
    </citation>
    <scope>NUCLEOTIDE SEQUENCE</scope>
    <source>
        <strain evidence="3">London</strain>
    </source>
</reference>
<dbReference type="Proteomes" id="UP000015104">
    <property type="component" value="Unassembled WGS sequence"/>
</dbReference>
<dbReference type="HOGENOM" id="CLU_139380_0_0_1"/>
<evidence type="ECO:0000256" key="1">
    <source>
        <dbReference type="SAM" id="SignalP"/>
    </source>
</evidence>
<feature type="chain" id="PRO_5004581782" description="Reelin domain-containing protein" evidence="1">
    <location>
        <begin position="25"/>
        <end position="166"/>
    </location>
</feature>
<evidence type="ECO:0008006" key="4">
    <source>
        <dbReference type="Google" id="ProtNLM"/>
    </source>
</evidence>
<dbReference type="KEGG" id="tut:107367476"/>